<feature type="binding site" evidence="11">
    <location>
        <position position="37"/>
    </location>
    <ligand>
        <name>substrate</name>
    </ligand>
</feature>
<evidence type="ECO:0000256" key="7">
    <source>
        <dbReference type="ARBA" id="ARBA00022777"/>
    </source>
</evidence>
<dbReference type="GO" id="GO:0000287">
    <property type="term" value="F:magnesium ion binding"/>
    <property type="evidence" value="ECO:0007669"/>
    <property type="project" value="UniProtKB-UniRule"/>
</dbReference>
<dbReference type="InterPro" id="IPR031322">
    <property type="entry name" value="Shikimate/glucono_kinase"/>
</dbReference>
<keyword evidence="6 11" id="KW-0547">Nucleotide-binding</keyword>
<evidence type="ECO:0000313" key="12">
    <source>
        <dbReference type="EMBL" id="PRR82870.1"/>
    </source>
</evidence>
<dbReference type="GO" id="GO:0005829">
    <property type="term" value="C:cytosol"/>
    <property type="evidence" value="ECO:0007669"/>
    <property type="project" value="TreeGrafter"/>
</dbReference>
<dbReference type="GO" id="GO:0009423">
    <property type="term" value="P:chorismate biosynthetic process"/>
    <property type="evidence" value="ECO:0007669"/>
    <property type="project" value="UniProtKB-UniRule"/>
</dbReference>
<feature type="binding site" evidence="11">
    <location>
        <position position="136"/>
    </location>
    <ligand>
        <name>substrate</name>
    </ligand>
</feature>
<comment type="catalytic activity">
    <reaction evidence="10 11">
        <text>shikimate + ATP = 3-phosphoshikimate + ADP + H(+)</text>
        <dbReference type="Rhea" id="RHEA:13121"/>
        <dbReference type="ChEBI" id="CHEBI:15378"/>
        <dbReference type="ChEBI" id="CHEBI:30616"/>
        <dbReference type="ChEBI" id="CHEBI:36208"/>
        <dbReference type="ChEBI" id="CHEBI:145989"/>
        <dbReference type="ChEBI" id="CHEBI:456216"/>
        <dbReference type="EC" id="2.7.1.71"/>
    </reaction>
</comment>
<dbReference type="SUPFAM" id="SSF52540">
    <property type="entry name" value="P-loop containing nucleoside triphosphate hydrolases"/>
    <property type="match status" value="1"/>
</dbReference>
<keyword evidence="4 11" id="KW-0028">Amino-acid biosynthesis</keyword>
<protein>
    <recommendedName>
        <fullName evidence="3 11">Shikimate kinase</fullName>
        <shortName evidence="11">SK</shortName>
        <ecNumber evidence="3 11">2.7.1.71</ecNumber>
    </recommendedName>
</protein>
<organism evidence="12 13">
    <name type="scientific">Clostridium luticellarii</name>
    <dbReference type="NCBI Taxonomy" id="1691940"/>
    <lineage>
        <taxon>Bacteria</taxon>
        <taxon>Bacillati</taxon>
        <taxon>Bacillota</taxon>
        <taxon>Clostridia</taxon>
        <taxon>Eubacteriales</taxon>
        <taxon>Clostridiaceae</taxon>
        <taxon>Clostridium</taxon>
    </lineage>
</organism>
<dbReference type="Pfam" id="PF01202">
    <property type="entry name" value="SKI"/>
    <property type="match status" value="1"/>
</dbReference>
<evidence type="ECO:0000256" key="6">
    <source>
        <dbReference type="ARBA" id="ARBA00022741"/>
    </source>
</evidence>
<dbReference type="PRINTS" id="PR01100">
    <property type="entry name" value="SHIKIMTKNASE"/>
</dbReference>
<feature type="binding site" evidence="11">
    <location>
        <position position="60"/>
    </location>
    <ligand>
        <name>substrate</name>
    </ligand>
</feature>
<evidence type="ECO:0000256" key="9">
    <source>
        <dbReference type="ARBA" id="ARBA00023141"/>
    </source>
</evidence>
<gene>
    <name evidence="11 12" type="primary">aroK</name>
    <name evidence="12" type="ORF">CLLU_27560</name>
</gene>
<dbReference type="CDD" id="cd00464">
    <property type="entry name" value="SK"/>
    <property type="match status" value="1"/>
</dbReference>
<dbReference type="Proteomes" id="UP000237798">
    <property type="component" value="Unassembled WGS sequence"/>
</dbReference>
<dbReference type="EC" id="2.7.1.71" evidence="3 11"/>
<keyword evidence="8 11" id="KW-0067">ATP-binding</keyword>
<dbReference type="InterPro" id="IPR027417">
    <property type="entry name" value="P-loop_NTPase"/>
</dbReference>
<proteinExistence type="inferred from homology"/>
<keyword evidence="7 11" id="KW-0418">Kinase</keyword>
<evidence type="ECO:0000256" key="4">
    <source>
        <dbReference type="ARBA" id="ARBA00022605"/>
    </source>
</evidence>
<evidence type="ECO:0000256" key="1">
    <source>
        <dbReference type="ARBA" id="ARBA00004842"/>
    </source>
</evidence>
<dbReference type="PANTHER" id="PTHR21087:SF16">
    <property type="entry name" value="SHIKIMATE KINASE 1, CHLOROPLASTIC"/>
    <property type="match status" value="1"/>
</dbReference>
<dbReference type="PANTHER" id="PTHR21087">
    <property type="entry name" value="SHIKIMATE KINASE"/>
    <property type="match status" value="1"/>
</dbReference>
<dbReference type="GO" id="GO:0005524">
    <property type="term" value="F:ATP binding"/>
    <property type="evidence" value="ECO:0007669"/>
    <property type="project" value="UniProtKB-UniRule"/>
</dbReference>
<dbReference type="EMBL" id="PVXP01000050">
    <property type="protein sequence ID" value="PRR82870.1"/>
    <property type="molecule type" value="Genomic_DNA"/>
</dbReference>
<evidence type="ECO:0000256" key="5">
    <source>
        <dbReference type="ARBA" id="ARBA00022679"/>
    </source>
</evidence>
<comment type="subunit">
    <text evidence="11">Monomer.</text>
</comment>
<feature type="binding site" evidence="11">
    <location>
        <begin position="15"/>
        <end position="20"/>
    </location>
    <ligand>
        <name>ATP</name>
        <dbReference type="ChEBI" id="CHEBI:30616"/>
    </ligand>
</feature>
<keyword evidence="11" id="KW-0460">Magnesium</keyword>
<sequence>MKKPLKNIVLIGMPGSGKTTVGRILSSKLNKKFVDIDEYIEKQQGCSIPEIFKNGEEYFRSLELRAVEQISIIEDVVISTGGGVIKYEKNMLNLKQKGIIIFIDRPLNDIIQDLDTGGRPLLKNNIGEIKKIFKHRYSIYRYYCDFFVKNTGTLEKVLEDIIKIYNSNI</sequence>
<evidence type="ECO:0000256" key="3">
    <source>
        <dbReference type="ARBA" id="ARBA00012154"/>
    </source>
</evidence>
<dbReference type="Gene3D" id="3.40.50.300">
    <property type="entry name" value="P-loop containing nucleotide triphosphate hydrolases"/>
    <property type="match status" value="1"/>
</dbReference>
<dbReference type="OrthoDB" id="9800332at2"/>
<comment type="caution">
    <text evidence="12">The sequence shown here is derived from an EMBL/GenBank/DDBJ whole genome shotgun (WGS) entry which is preliminary data.</text>
</comment>
<evidence type="ECO:0000256" key="10">
    <source>
        <dbReference type="ARBA" id="ARBA00048567"/>
    </source>
</evidence>
<dbReference type="InterPro" id="IPR023000">
    <property type="entry name" value="Shikimate_kinase_CS"/>
</dbReference>
<dbReference type="PROSITE" id="PS01128">
    <property type="entry name" value="SHIKIMATE_KINASE"/>
    <property type="match status" value="1"/>
</dbReference>
<comment type="cofactor">
    <cofactor evidence="11">
        <name>Mg(2+)</name>
        <dbReference type="ChEBI" id="CHEBI:18420"/>
    </cofactor>
    <text evidence="11">Binds 1 Mg(2+) ion per subunit.</text>
</comment>
<name>A0A2T0BG47_9CLOT</name>
<comment type="function">
    <text evidence="11">Catalyzes the specific phosphorylation of the 3-hydroxyl group of shikimic acid using ATP as a cosubstrate.</text>
</comment>
<evidence type="ECO:0000256" key="8">
    <source>
        <dbReference type="ARBA" id="ARBA00022840"/>
    </source>
</evidence>
<dbReference type="HAMAP" id="MF_00109">
    <property type="entry name" value="Shikimate_kinase"/>
    <property type="match status" value="1"/>
</dbReference>
<keyword evidence="5 11" id="KW-0808">Transferase</keyword>
<keyword evidence="11" id="KW-0963">Cytoplasm</keyword>
<accession>A0A2T0BG47</accession>
<evidence type="ECO:0000256" key="2">
    <source>
        <dbReference type="ARBA" id="ARBA00006997"/>
    </source>
</evidence>
<feature type="binding site" evidence="11">
    <location>
        <position position="119"/>
    </location>
    <ligand>
        <name>ATP</name>
        <dbReference type="ChEBI" id="CHEBI:30616"/>
    </ligand>
</feature>
<comment type="subcellular location">
    <subcellularLocation>
        <location evidence="11">Cytoplasm</location>
    </subcellularLocation>
</comment>
<dbReference type="GO" id="GO:0004765">
    <property type="term" value="F:shikimate kinase activity"/>
    <property type="evidence" value="ECO:0007669"/>
    <property type="project" value="UniProtKB-UniRule"/>
</dbReference>
<feature type="binding site" evidence="11">
    <location>
        <position position="19"/>
    </location>
    <ligand>
        <name>Mg(2+)</name>
        <dbReference type="ChEBI" id="CHEBI:18420"/>
    </ligand>
</feature>
<dbReference type="GO" id="GO:0009073">
    <property type="term" value="P:aromatic amino acid family biosynthetic process"/>
    <property type="evidence" value="ECO:0007669"/>
    <property type="project" value="UniProtKB-KW"/>
</dbReference>
<comment type="pathway">
    <text evidence="1 11">Metabolic intermediate biosynthesis; chorismate biosynthesis; chorismate from D-erythrose 4-phosphate and phosphoenolpyruvate: step 5/7.</text>
</comment>
<keyword evidence="11" id="KW-0479">Metal-binding</keyword>
<comment type="caution">
    <text evidence="11">Lacks conserved residue(s) required for the propagation of feature annotation.</text>
</comment>
<evidence type="ECO:0000256" key="11">
    <source>
        <dbReference type="HAMAP-Rule" id="MF_00109"/>
    </source>
</evidence>
<comment type="similarity">
    <text evidence="2 11">Belongs to the shikimate kinase family.</text>
</comment>
<keyword evidence="9 11" id="KW-0057">Aromatic amino acid biosynthesis</keyword>
<reference evidence="12 13" key="1">
    <citation type="submission" date="2018-03" db="EMBL/GenBank/DDBJ databases">
        <title>Genome sequence of Clostridium luticellarii DSM 29923.</title>
        <authorList>
            <person name="Poehlein A."/>
            <person name="Daniel R."/>
        </authorList>
    </citation>
    <scope>NUCLEOTIDE SEQUENCE [LARGE SCALE GENOMIC DNA]</scope>
    <source>
        <strain evidence="12 13">DSM 29923</strain>
    </source>
</reference>
<evidence type="ECO:0000313" key="13">
    <source>
        <dbReference type="Proteomes" id="UP000237798"/>
    </source>
</evidence>
<keyword evidence="13" id="KW-1185">Reference proteome</keyword>
<dbReference type="GO" id="GO:0008652">
    <property type="term" value="P:amino acid biosynthetic process"/>
    <property type="evidence" value="ECO:0007669"/>
    <property type="project" value="UniProtKB-KW"/>
</dbReference>
<feature type="binding site" evidence="11">
    <location>
        <position position="82"/>
    </location>
    <ligand>
        <name>substrate</name>
    </ligand>
</feature>
<dbReference type="RefSeq" id="WP_106010344.1">
    <property type="nucleotide sequence ID" value="NZ_JALCPJ010000011.1"/>
</dbReference>
<dbReference type="AlphaFoldDB" id="A0A2T0BG47"/>
<dbReference type="UniPathway" id="UPA00053">
    <property type="reaction ID" value="UER00088"/>
</dbReference>
<dbReference type="InterPro" id="IPR000623">
    <property type="entry name" value="Shikimate_kinase/TSH1"/>
</dbReference>